<dbReference type="EMBL" id="JBAMIC010000004">
    <property type="protein sequence ID" value="KAK7107303.1"/>
    <property type="molecule type" value="Genomic_DNA"/>
</dbReference>
<evidence type="ECO:0000313" key="8">
    <source>
        <dbReference type="EMBL" id="KAK7107303.1"/>
    </source>
</evidence>
<comment type="subcellular location">
    <subcellularLocation>
        <location evidence="1">Membrane</location>
        <topology evidence="1">Single-pass type II membrane protein</topology>
    </subcellularLocation>
</comment>
<keyword evidence="4" id="KW-0735">Signal-anchor</keyword>
<dbReference type="GO" id="GO:0006883">
    <property type="term" value="P:intracellular sodium ion homeostasis"/>
    <property type="evidence" value="ECO:0007669"/>
    <property type="project" value="TreeGrafter"/>
</dbReference>
<feature type="transmembrane region" description="Helical" evidence="7">
    <location>
        <begin position="68"/>
        <end position="89"/>
    </location>
</feature>
<comment type="caution">
    <text evidence="8">The sequence shown here is derived from an EMBL/GenBank/DDBJ whole genome shotgun (WGS) entry which is preliminary data.</text>
</comment>
<dbReference type="GO" id="GO:0030007">
    <property type="term" value="P:intracellular potassium ion homeostasis"/>
    <property type="evidence" value="ECO:0007669"/>
    <property type="project" value="TreeGrafter"/>
</dbReference>
<dbReference type="Gene3D" id="2.60.40.1660">
    <property type="entry name" value="Na, k-atpase alpha subunit"/>
    <property type="match status" value="1"/>
</dbReference>
<dbReference type="PANTHER" id="PTHR11523:SF28">
    <property type="entry name" value="NA_K-ATPASE BETA SUBUNIT ISOFORM 4-RELATED"/>
    <property type="match status" value="1"/>
</dbReference>
<evidence type="ECO:0000256" key="5">
    <source>
        <dbReference type="ARBA" id="ARBA00022989"/>
    </source>
</evidence>
<accession>A0AAN9BJJ8</accession>
<reference evidence="8 9" key="1">
    <citation type="submission" date="2024-02" db="EMBL/GenBank/DDBJ databases">
        <title>Chromosome-scale genome assembly of the rough periwinkle Littorina saxatilis.</title>
        <authorList>
            <person name="De Jode A."/>
            <person name="Faria R."/>
            <person name="Formenti G."/>
            <person name="Sims Y."/>
            <person name="Smith T.P."/>
            <person name="Tracey A."/>
            <person name="Wood J.M.D."/>
            <person name="Zagrodzka Z.B."/>
            <person name="Johannesson K."/>
            <person name="Butlin R.K."/>
            <person name="Leder E.H."/>
        </authorList>
    </citation>
    <scope>NUCLEOTIDE SEQUENCE [LARGE SCALE GENOMIC DNA]</scope>
    <source>
        <strain evidence="8">Snail1</strain>
        <tissue evidence="8">Muscle</tissue>
    </source>
</reference>
<evidence type="ECO:0000256" key="7">
    <source>
        <dbReference type="SAM" id="Phobius"/>
    </source>
</evidence>
<dbReference type="PANTHER" id="PTHR11523">
    <property type="entry name" value="SODIUM/POTASSIUM-DEPENDENT ATPASE BETA SUBUNIT"/>
    <property type="match status" value="1"/>
</dbReference>
<evidence type="ECO:0008006" key="10">
    <source>
        <dbReference type="Google" id="ProtNLM"/>
    </source>
</evidence>
<proteinExistence type="inferred from homology"/>
<keyword evidence="6 7" id="KW-0472">Membrane</keyword>
<gene>
    <name evidence="8" type="ORF">V1264_015250</name>
</gene>
<keyword evidence="9" id="KW-1185">Reference proteome</keyword>
<dbReference type="GO" id="GO:1990573">
    <property type="term" value="P:potassium ion import across plasma membrane"/>
    <property type="evidence" value="ECO:0007669"/>
    <property type="project" value="TreeGrafter"/>
</dbReference>
<dbReference type="Pfam" id="PF00287">
    <property type="entry name" value="Na_K-ATPase"/>
    <property type="match status" value="1"/>
</dbReference>
<evidence type="ECO:0000256" key="6">
    <source>
        <dbReference type="ARBA" id="ARBA00023136"/>
    </source>
</evidence>
<evidence type="ECO:0000313" key="9">
    <source>
        <dbReference type="Proteomes" id="UP001374579"/>
    </source>
</evidence>
<comment type="similarity">
    <text evidence="2">Belongs to the X(+)/potassium ATPases subunit beta family.</text>
</comment>
<dbReference type="Proteomes" id="UP001374579">
    <property type="component" value="Unassembled WGS sequence"/>
</dbReference>
<dbReference type="AlphaFoldDB" id="A0AAN9BJJ8"/>
<keyword evidence="5 7" id="KW-1133">Transmembrane helix</keyword>
<keyword evidence="3 7" id="KW-0812">Transmembrane</keyword>
<dbReference type="InterPro" id="IPR000402">
    <property type="entry name" value="Na/K_ATPase_sub_beta"/>
</dbReference>
<dbReference type="InterPro" id="IPR038702">
    <property type="entry name" value="Na/K_ATPase_sub_beta_sf"/>
</dbReference>
<evidence type="ECO:0000256" key="3">
    <source>
        <dbReference type="ARBA" id="ARBA00022692"/>
    </source>
</evidence>
<evidence type="ECO:0000256" key="2">
    <source>
        <dbReference type="ARBA" id="ARBA00005876"/>
    </source>
</evidence>
<organism evidence="8 9">
    <name type="scientific">Littorina saxatilis</name>
    <dbReference type="NCBI Taxonomy" id="31220"/>
    <lineage>
        <taxon>Eukaryota</taxon>
        <taxon>Metazoa</taxon>
        <taxon>Spiralia</taxon>
        <taxon>Lophotrochozoa</taxon>
        <taxon>Mollusca</taxon>
        <taxon>Gastropoda</taxon>
        <taxon>Caenogastropoda</taxon>
        <taxon>Littorinimorpha</taxon>
        <taxon>Littorinoidea</taxon>
        <taxon>Littorinidae</taxon>
        <taxon>Littorina</taxon>
    </lineage>
</organism>
<sequence length="348" mass="38479">MSTQTWMSGGSGSGVYDPVTTGGDAVQFSENEGWFTKGKGRTYKFGTYKESGVKSICTEIRNRSRPRCLFVSFVATVLIILALLIIVIVSSRNTAPKLPVQAEYEKWEMRTTGLNFVPAGYQNTVLIKYSQDDGQEASFYNYTKSLNDTLNVNHAPSHIYDGSHAVCNESYNPGNVVCEQPISLFGTACKDAHKFGYPAGQPCVMLYLNLPVNYTVRGLLPRDGESYIQMEKAVGDARFNANRVGVSCEPATAEDAARVDMKKRSGTGAAPIEYHPDQGFPIYFFRPRTVKEFIPPAVMVQFTTIHTRLSDARPVQFKCTAWGKAIDTQGNVINEDGVFTSSFAFLMH</sequence>
<evidence type="ECO:0000256" key="1">
    <source>
        <dbReference type="ARBA" id="ARBA00004606"/>
    </source>
</evidence>
<evidence type="ECO:0000256" key="4">
    <source>
        <dbReference type="ARBA" id="ARBA00022968"/>
    </source>
</evidence>
<protein>
    <recommendedName>
        <fullName evidence="10">Sodium/potassium-transporting ATPase subunit beta-1</fullName>
    </recommendedName>
</protein>
<dbReference type="GO" id="GO:0005890">
    <property type="term" value="C:sodium:potassium-exchanging ATPase complex"/>
    <property type="evidence" value="ECO:0007669"/>
    <property type="project" value="InterPro"/>
</dbReference>
<dbReference type="GO" id="GO:0036376">
    <property type="term" value="P:sodium ion export across plasma membrane"/>
    <property type="evidence" value="ECO:0007669"/>
    <property type="project" value="TreeGrafter"/>
</dbReference>
<name>A0AAN9BJJ8_9CAEN</name>
<dbReference type="GO" id="GO:0001671">
    <property type="term" value="F:ATPase activator activity"/>
    <property type="evidence" value="ECO:0007669"/>
    <property type="project" value="TreeGrafter"/>
</dbReference>